<evidence type="ECO:0000256" key="4">
    <source>
        <dbReference type="ARBA" id="ARBA00022989"/>
    </source>
</evidence>
<dbReference type="Gene3D" id="1.10.10.10">
    <property type="entry name" value="Winged helix-like DNA-binding domain superfamily/Winged helix DNA-binding domain"/>
    <property type="match status" value="1"/>
</dbReference>
<feature type="transmembrane region" description="Helical" evidence="7">
    <location>
        <begin position="191"/>
        <end position="215"/>
    </location>
</feature>
<dbReference type="AlphaFoldDB" id="A0A3B1E974"/>
<keyword evidence="5 7" id="KW-0472">Membrane</keyword>
<evidence type="ECO:0000256" key="5">
    <source>
        <dbReference type="ARBA" id="ARBA00023136"/>
    </source>
</evidence>
<protein>
    <submittedName>
        <fullName evidence="8">Uncharacterized protein</fullName>
    </submittedName>
</protein>
<proteinExistence type="predicted"/>
<evidence type="ECO:0000256" key="2">
    <source>
        <dbReference type="ARBA" id="ARBA00022475"/>
    </source>
</evidence>
<keyword evidence="4 7" id="KW-1133">Transmembrane helix</keyword>
<comment type="subcellular location">
    <subcellularLocation>
        <location evidence="1">Cell membrane</location>
        <topology evidence="1">Multi-pass membrane protein</topology>
    </subcellularLocation>
</comment>
<dbReference type="PANTHER" id="PTHR30213">
    <property type="entry name" value="INNER MEMBRANE PROTEIN YHJD"/>
    <property type="match status" value="1"/>
</dbReference>
<name>A0A3B1E974_9ZZZZ</name>
<accession>A0A3B1E974</accession>
<sequence length="398" mass="42922">TEPAGGEPEAAGAGDTEVHPLHSTKLDEWLQGLVDKVREVSFVAIGTTGFLMLIYAALSFMVEIERSANHIYRAPRGRSWVRRVTQYWTTLTLGTVFLVGTFYVGDRLTDSLRSLQGAVGVGAALGPEAAGIAVSIAISFLLLLFLYMTIPNARVSVRCAAIGAFFAAVFWEMGKFGFVQVVMLSSYQKLYGVIALVPLFLLWVYITWIIVLSGLQISYVLQHFRAFAVSDEDQHGPVLVEPLALVRVAVEVAREFVVGKTAVVADIARSVGLDERTALTMLERLDEAGVLHRVREGQEQEAFALARPASEIAAGELLDLAGRLVEGQGEHEENDRLRRLRRAQQEAAAGMSLADLVGSERNEETGRTPVFSDGADAGGTPTPPGGKGVDGSDTPSHA</sequence>
<feature type="non-terminal residue" evidence="8">
    <location>
        <position position="1"/>
    </location>
</feature>
<evidence type="ECO:0000313" key="8">
    <source>
        <dbReference type="EMBL" id="VAX42757.1"/>
    </source>
</evidence>
<feature type="region of interest" description="Disordered" evidence="6">
    <location>
        <begin position="351"/>
        <end position="398"/>
    </location>
</feature>
<dbReference type="Pfam" id="PF03631">
    <property type="entry name" value="Virul_fac_BrkB"/>
    <property type="match status" value="1"/>
</dbReference>
<dbReference type="PANTHER" id="PTHR30213:SF0">
    <property type="entry name" value="UPF0761 MEMBRANE PROTEIN YIHY"/>
    <property type="match status" value="1"/>
</dbReference>
<evidence type="ECO:0000256" key="7">
    <source>
        <dbReference type="SAM" id="Phobius"/>
    </source>
</evidence>
<dbReference type="NCBIfam" id="TIGR00765">
    <property type="entry name" value="yihY_not_rbn"/>
    <property type="match status" value="1"/>
</dbReference>
<dbReference type="EMBL" id="UOGK01000745">
    <property type="protein sequence ID" value="VAX42757.1"/>
    <property type="molecule type" value="Genomic_DNA"/>
</dbReference>
<keyword evidence="3 7" id="KW-0812">Transmembrane</keyword>
<organism evidence="8">
    <name type="scientific">hydrothermal vent metagenome</name>
    <dbReference type="NCBI Taxonomy" id="652676"/>
    <lineage>
        <taxon>unclassified sequences</taxon>
        <taxon>metagenomes</taxon>
        <taxon>ecological metagenomes</taxon>
    </lineage>
</organism>
<feature type="transmembrane region" description="Helical" evidence="7">
    <location>
        <begin position="40"/>
        <end position="64"/>
    </location>
</feature>
<dbReference type="InterPro" id="IPR017039">
    <property type="entry name" value="Virul_fac_BrkB"/>
</dbReference>
<evidence type="ECO:0000256" key="3">
    <source>
        <dbReference type="ARBA" id="ARBA00022692"/>
    </source>
</evidence>
<gene>
    <name evidence="8" type="ORF">MNBD_PLANCTO03-361</name>
</gene>
<dbReference type="GO" id="GO:0005886">
    <property type="term" value="C:plasma membrane"/>
    <property type="evidence" value="ECO:0007669"/>
    <property type="project" value="UniProtKB-SubCell"/>
</dbReference>
<reference evidence="8" key="1">
    <citation type="submission" date="2018-06" db="EMBL/GenBank/DDBJ databases">
        <authorList>
            <person name="Zhirakovskaya E."/>
        </authorList>
    </citation>
    <scope>NUCLEOTIDE SEQUENCE</scope>
</reference>
<keyword evidence="2" id="KW-1003">Cell membrane</keyword>
<evidence type="ECO:0000256" key="1">
    <source>
        <dbReference type="ARBA" id="ARBA00004651"/>
    </source>
</evidence>
<dbReference type="InterPro" id="IPR036388">
    <property type="entry name" value="WH-like_DNA-bd_sf"/>
</dbReference>
<feature type="transmembrane region" description="Helical" evidence="7">
    <location>
        <begin position="129"/>
        <end position="148"/>
    </location>
</feature>
<feature type="transmembrane region" description="Helical" evidence="7">
    <location>
        <begin position="85"/>
        <end position="105"/>
    </location>
</feature>
<evidence type="ECO:0000256" key="6">
    <source>
        <dbReference type="SAM" id="MobiDB-lite"/>
    </source>
</evidence>